<comment type="caution">
    <text evidence="3">The sequence shown here is derived from an EMBL/GenBank/DDBJ whole genome shotgun (WGS) entry which is preliminary data.</text>
</comment>
<dbReference type="AlphaFoldDB" id="A0A8H5GJ33"/>
<keyword evidence="1" id="KW-0812">Transmembrane</keyword>
<keyword evidence="1" id="KW-1133">Transmembrane helix</keyword>
<evidence type="ECO:0000259" key="2">
    <source>
        <dbReference type="Pfam" id="PF20153"/>
    </source>
</evidence>
<accession>A0A8H5GJ33</accession>
<feature type="transmembrane region" description="Helical" evidence="1">
    <location>
        <begin position="205"/>
        <end position="238"/>
    </location>
</feature>
<feature type="transmembrane region" description="Helical" evidence="1">
    <location>
        <begin position="68"/>
        <end position="87"/>
    </location>
</feature>
<organism evidence="3 4">
    <name type="scientific">Collybiopsis confluens</name>
    <dbReference type="NCBI Taxonomy" id="2823264"/>
    <lineage>
        <taxon>Eukaryota</taxon>
        <taxon>Fungi</taxon>
        <taxon>Dikarya</taxon>
        <taxon>Basidiomycota</taxon>
        <taxon>Agaricomycotina</taxon>
        <taxon>Agaricomycetes</taxon>
        <taxon>Agaricomycetidae</taxon>
        <taxon>Agaricales</taxon>
        <taxon>Marasmiineae</taxon>
        <taxon>Omphalotaceae</taxon>
        <taxon>Collybiopsis</taxon>
    </lineage>
</organism>
<sequence length="936" mass="106636">MNSGFTGHLFGLPQKDQRVFNAEDEYEQKFPEDPTFRETEDNARVWRTYLAESAIFDENMVGEARDGLDSMLVFAGLFSAVITSFLIEAAQNLQADYTQLSATLLYELVSNSSGSGLSPPNPASEFVPDARDVWINVLWAISLTFSLVVALASVLIKQWLRRYLAFRSGTPAERSHLRQYRFIGFETWQVPTIVGSLPVIMHLSLALFLIGLVLFFIPLHFALSCVIGGITLAVYMLYFASNILPIFFPHCPYRTPFSAFFLFLGRFVRRSVALGSLRIKSVFVSLNAHSDRRDPNHLLSSLDDLERSAVDAAIEKEEDPFYPLSVHALHWLFSTSTNLSVHSIVFQAIGGLPALEKVRQAVQSLFNYRRDCEPTLWYLVSSCITWPASGSHQPIHHLESVLERLCRTLLFFPISASDRLGYHMRVEYGSLPDDPDSLVRKGTFLTLQDPDMYRRDYLDFIMDNRSTKHHFFVWEALLKNAFALEYTQGDVDNAPCEYSTPAILSYFDDLIWQDQDSKLFDPSLNDAMSFTDAITHLPKSTPLIQSWMLRMLARHDLHPTLPPSNRIIEAMLQFLLYHVWDDLSEDEFWKYLNHVFVRSDIIEADRIFHEDESCDFSISSFIVNLCKKWMSRPEYQPSALDQLLVEKVKIHWEEKLAGPSIKRVMALLMTHQTLLPMGCRIALGQFGVLVIDLLRALRHGSVEAHCSFIDDNYLMLLYEHYKNHPQADHTPILVSTFVLTLGLQDIESPERARCIDYLFEPKNSRYAIILLILESDGDFMPAQQVQSGFAKLCPQRQLLIDLRGWMNLLAEYLDVIHEEDRGRLKEKIGMDPLLSDDEHSMVVYLIKLFDDYLAETQEGTVVQGRARTTENSRIVLAGSSALQSLEDVADTQNVQPSSPPRTSATLLWRKVRDAVQGIGKQNLSEGGPPNFESLSV</sequence>
<feature type="domain" description="DUF6535" evidence="2">
    <location>
        <begin position="46"/>
        <end position="216"/>
    </location>
</feature>
<dbReference type="EMBL" id="JAACJN010000161">
    <property type="protein sequence ID" value="KAF5365838.1"/>
    <property type="molecule type" value="Genomic_DNA"/>
</dbReference>
<feature type="transmembrane region" description="Helical" evidence="1">
    <location>
        <begin position="133"/>
        <end position="156"/>
    </location>
</feature>
<evidence type="ECO:0000313" key="3">
    <source>
        <dbReference type="EMBL" id="KAF5365838.1"/>
    </source>
</evidence>
<evidence type="ECO:0000256" key="1">
    <source>
        <dbReference type="SAM" id="Phobius"/>
    </source>
</evidence>
<evidence type="ECO:0000313" key="4">
    <source>
        <dbReference type="Proteomes" id="UP000518752"/>
    </source>
</evidence>
<protein>
    <recommendedName>
        <fullName evidence="2">DUF6535 domain-containing protein</fullName>
    </recommendedName>
</protein>
<dbReference type="InterPro" id="IPR045338">
    <property type="entry name" value="DUF6535"/>
</dbReference>
<keyword evidence="1" id="KW-0472">Membrane</keyword>
<keyword evidence="4" id="KW-1185">Reference proteome</keyword>
<dbReference type="Pfam" id="PF20153">
    <property type="entry name" value="DUF6535"/>
    <property type="match status" value="1"/>
</dbReference>
<dbReference type="OrthoDB" id="3156446at2759"/>
<gene>
    <name evidence="3" type="ORF">D9757_012798</name>
</gene>
<proteinExistence type="predicted"/>
<reference evidence="3 4" key="1">
    <citation type="journal article" date="2020" name="ISME J.">
        <title>Uncovering the hidden diversity of litter-decomposition mechanisms in mushroom-forming fungi.</title>
        <authorList>
            <person name="Floudas D."/>
            <person name="Bentzer J."/>
            <person name="Ahren D."/>
            <person name="Johansson T."/>
            <person name="Persson P."/>
            <person name="Tunlid A."/>
        </authorList>
    </citation>
    <scope>NUCLEOTIDE SEQUENCE [LARGE SCALE GENOMIC DNA]</scope>
    <source>
        <strain evidence="3 4">CBS 406.79</strain>
    </source>
</reference>
<dbReference type="Proteomes" id="UP000518752">
    <property type="component" value="Unassembled WGS sequence"/>
</dbReference>
<name>A0A8H5GJ33_9AGAR</name>